<proteinExistence type="predicted"/>
<evidence type="ECO:0000313" key="1">
    <source>
        <dbReference type="EMBL" id="GAF91919.1"/>
    </source>
</evidence>
<dbReference type="EMBL" id="BARS01015570">
    <property type="protein sequence ID" value="GAF91919.1"/>
    <property type="molecule type" value="Genomic_DNA"/>
</dbReference>
<sequence length="154" mass="17417">YCGRHGATEDLPPDIPVRPDQIADALGLGPIAEDCGGAARPVQRVVDEYQQILCLVHDEWGDLVLEKEYWLDRFEPQLVRRVIFRDAHGVVEMTSRLDQYEPLGPGGPLLPRVMVADWPKTQARMRFRVDKWSPVDQVKPGSIQFATPDECIGR</sequence>
<feature type="non-terminal residue" evidence="1">
    <location>
        <position position="1"/>
    </location>
</feature>
<name>X0TFE5_9ZZZZ</name>
<protein>
    <submittedName>
        <fullName evidence="1">Uncharacterized protein</fullName>
    </submittedName>
</protein>
<organism evidence="1">
    <name type="scientific">marine sediment metagenome</name>
    <dbReference type="NCBI Taxonomy" id="412755"/>
    <lineage>
        <taxon>unclassified sequences</taxon>
        <taxon>metagenomes</taxon>
        <taxon>ecological metagenomes</taxon>
    </lineage>
</organism>
<comment type="caution">
    <text evidence="1">The sequence shown here is derived from an EMBL/GenBank/DDBJ whole genome shotgun (WGS) entry which is preliminary data.</text>
</comment>
<gene>
    <name evidence="1" type="ORF">S01H1_25736</name>
</gene>
<reference evidence="1" key="1">
    <citation type="journal article" date="2014" name="Front. Microbiol.">
        <title>High frequency of phylogenetically diverse reductive dehalogenase-homologous genes in deep subseafloor sedimentary metagenomes.</title>
        <authorList>
            <person name="Kawai M."/>
            <person name="Futagami T."/>
            <person name="Toyoda A."/>
            <person name="Takaki Y."/>
            <person name="Nishi S."/>
            <person name="Hori S."/>
            <person name="Arai W."/>
            <person name="Tsubouchi T."/>
            <person name="Morono Y."/>
            <person name="Uchiyama I."/>
            <person name="Ito T."/>
            <person name="Fujiyama A."/>
            <person name="Inagaki F."/>
            <person name="Takami H."/>
        </authorList>
    </citation>
    <scope>NUCLEOTIDE SEQUENCE</scope>
    <source>
        <strain evidence="1">Expedition CK06-06</strain>
    </source>
</reference>
<accession>X0TFE5</accession>
<dbReference type="AlphaFoldDB" id="X0TFE5"/>